<dbReference type="InterPro" id="IPR052902">
    <property type="entry name" value="ABC-2_transporter"/>
</dbReference>
<name>A0ABV8WS24_9BACI</name>
<feature type="transmembrane region" description="Helical" evidence="5">
    <location>
        <begin position="264"/>
        <end position="292"/>
    </location>
</feature>
<gene>
    <name evidence="7" type="ORF">ACFOY7_06075</name>
</gene>
<sequence length="422" mass="46340">MFDFLVKDMKLLWRDRTELLIILLMPFVLMMILGFALKGVMGEEVTSDMTVALVEEDNPEEGTSLFVQQLEDQSLPEEAVAGLTQATEELQPNQILQQLLKEDLDFLTVVEMDAEKAEKQLSSQEIDAILTIPEDFTYELLANILLSQPATSTLSITKGEHAYFAGDILQNIMEQFTNSLNIEAAIAKSAGSDVTIEAGLNIENIAVEETITSRDPISSMEYYTVGMAVMFAFFVASTMAAKAYTEHSQLVLGRVILSGTHPIYFLLGKLLAVILMTFIQILILFGLSSLIMQSFQPFTWDITLTVLAITLLYAIAVGAIGSLLIALTVRFNSNSIAGSFSGGVVSVMALLGGSFTPITAFPEVIQTIGSWTPNGMTMRAYMLANQGMPLANIMPYMYRLIIIALVIFVISIMVFPTRRADS</sequence>
<proteinExistence type="predicted"/>
<evidence type="ECO:0000256" key="3">
    <source>
        <dbReference type="ARBA" id="ARBA00022989"/>
    </source>
</evidence>
<organism evidence="7 8">
    <name type="scientific">Gracilibacillus xinjiangensis</name>
    <dbReference type="NCBI Taxonomy" id="1193282"/>
    <lineage>
        <taxon>Bacteria</taxon>
        <taxon>Bacillati</taxon>
        <taxon>Bacillota</taxon>
        <taxon>Bacilli</taxon>
        <taxon>Bacillales</taxon>
        <taxon>Bacillaceae</taxon>
        <taxon>Gracilibacillus</taxon>
    </lineage>
</organism>
<evidence type="ECO:0000259" key="6">
    <source>
        <dbReference type="Pfam" id="PF12698"/>
    </source>
</evidence>
<dbReference type="RefSeq" id="WP_390250407.1">
    <property type="nucleotide sequence ID" value="NZ_JBHSDT010000004.1"/>
</dbReference>
<keyword evidence="2 5" id="KW-0812">Transmembrane</keyword>
<evidence type="ECO:0000256" key="5">
    <source>
        <dbReference type="SAM" id="Phobius"/>
    </source>
</evidence>
<dbReference type="Gene3D" id="3.40.1710.10">
    <property type="entry name" value="abc type-2 transporter like domain"/>
    <property type="match status" value="1"/>
</dbReference>
<feature type="transmembrane region" description="Helical" evidence="5">
    <location>
        <begin position="396"/>
        <end position="415"/>
    </location>
</feature>
<reference evidence="8" key="1">
    <citation type="journal article" date="2019" name="Int. J. Syst. Evol. Microbiol.">
        <title>The Global Catalogue of Microorganisms (GCM) 10K type strain sequencing project: providing services to taxonomists for standard genome sequencing and annotation.</title>
        <authorList>
            <consortium name="The Broad Institute Genomics Platform"/>
            <consortium name="The Broad Institute Genome Sequencing Center for Infectious Disease"/>
            <person name="Wu L."/>
            <person name="Ma J."/>
        </authorList>
    </citation>
    <scope>NUCLEOTIDE SEQUENCE [LARGE SCALE GENOMIC DNA]</scope>
    <source>
        <strain evidence="8">CCUG 37865</strain>
    </source>
</reference>
<dbReference type="EMBL" id="JBHSDT010000004">
    <property type="protein sequence ID" value="MFC4402635.1"/>
    <property type="molecule type" value="Genomic_DNA"/>
</dbReference>
<evidence type="ECO:0000256" key="2">
    <source>
        <dbReference type="ARBA" id="ARBA00022692"/>
    </source>
</evidence>
<dbReference type="PANTHER" id="PTHR43027:SF1">
    <property type="entry name" value="DOXORUBICIN RESISTANCE ABC TRANSPORTER PERMEASE PROTEIN DRRC-RELATED"/>
    <property type="match status" value="1"/>
</dbReference>
<keyword evidence="3 5" id="KW-1133">Transmembrane helix</keyword>
<dbReference type="Proteomes" id="UP001595882">
    <property type="component" value="Unassembled WGS sequence"/>
</dbReference>
<evidence type="ECO:0000256" key="4">
    <source>
        <dbReference type="ARBA" id="ARBA00023136"/>
    </source>
</evidence>
<keyword evidence="8" id="KW-1185">Reference proteome</keyword>
<protein>
    <submittedName>
        <fullName evidence="7">ABC transporter permease</fullName>
    </submittedName>
</protein>
<keyword evidence="4 5" id="KW-0472">Membrane</keyword>
<comment type="caution">
    <text evidence="7">The sequence shown here is derived from an EMBL/GenBank/DDBJ whole genome shotgun (WGS) entry which is preliminary data.</text>
</comment>
<feature type="transmembrane region" description="Helical" evidence="5">
    <location>
        <begin position="222"/>
        <end position="244"/>
    </location>
</feature>
<evidence type="ECO:0000313" key="7">
    <source>
        <dbReference type="EMBL" id="MFC4402635.1"/>
    </source>
</evidence>
<feature type="domain" description="ABC-2 type transporter transmembrane" evidence="6">
    <location>
        <begin position="19"/>
        <end position="412"/>
    </location>
</feature>
<dbReference type="InterPro" id="IPR013525">
    <property type="entry name" value="ABC2_TM"/>
</dbReference>
<feature type="transmembrane region" description="Helical" evidence="5">
    <location>
        <begin position="20"/>
        <end position="40"/>
    </location>
</feature>
<dbReference type="PANTHER" id="PTHR43027">
    <property type="entry name" value="DOXORUBICIN RESISTANCE ABC TRANSPORTER PERMEASE PROTEIN DRRC-RELATED"/>
    <property type="match status" value="1"/>
</dbReference>
<accession>A0ABV8WS24</accession>
<comment type="subcellular location">
    <subcellularLocation>
        <location evidence="1">Membrane</location>
        <topology evidence="1">Multi-pass membrane protein</topology>
    </subcellularLocation>
</comment>
<evidence type="ECO:0000313" key="8">
    <source>
        <dbReference type="Proteomes" id="UP001595882"/>
    </source>
</evidence>
<dbReference type="Pfam" id="PF12698">
    <property type="entry name" value="ABC2_membrane_3"/>
    <property type="match status" value="1"/>
</dbReference>
<feature type="transmembrane region" description="Helical" evidence="5">
    <location>
        <begin position="304"/>
        <end position="327"/>
    </location>
</feature>
<evidence type="ECO:0000256" key="1">
    <source>
        <dbReference type="ARBA" id="ARBA00004141"/>
    </source>
</evidence>